<dbReference type="AlphaFoldDB" id="A0A9N9NAM8"/>
<dbReference type="EMBL" id="CAJVPY010010304">
    <property type="protein sequence ID" value="CAG8717556.1"/>
    <property type="molecule type" value="Genomic_DNA"/>
</dbReference>
<dbReference type="Proteomes" id="UP000789405">
    <property type="component" value="Unassembled WGS sequence"/>
</dbReference>
<keyword evidence="2" id="KW-1185">Reference proteome</keyword>
<gene>
    <name evidence="1" type="ORF">DERYTH_LOCUS14057</name>
</gene>
<protein>
    <submittedName>
        <fullName evidence="1">21116_t:CDS:1</fullName>
    </submittedName>
</protein>
<organism evidence="1 2">
    <name type="scientific">Dentiscutata erythropus</name>
    <dbReference type="NCBI Taxonomy" id="1348616"/>
    <lineage>
        <taxon>Eukaryota</taxon>
        <taxon>Fungi</taxon>
        <taxon>Fungi incertae sedis</taxon>
        <taxon>Mucoromycota</taxon>
        <taxon>Glomeromycotina</taxon>
        <taxon>Glomeromycetes</taxon>
        <taxon>Diversisporales</taxon>
        <taxon>Gigasporaceae</taxon>
        <taxon>Dentiscutata</taxon>
    </lineage>
</organism>
<dbReference type="OrthoDB" id="2429853at2759"/>
<reference evidence="1" key="1">
    <citation type="submission" date="2021-06" db="EMBL/GenBank/DDBJ databases">
        <authorList>
            <person name="Kallberg Y."/>
            <person name="Tangrot J."/>
            <person name="Rosling A."/>
        </authorList>
    </citation>
    <scope>NUCLEOTIDE SEQUENCE</scope>
    <source>
        <strain evidence="1">MA453B</strain>
    </source>
</reference>
<accession>A0A9N9NAM8</accession>
<name>A0A9N9NAM8_9GLOM</name>
<proteinExistence type="predicted"/>
<evidence type="ECO:0000313" key="1">
    <source>
        <dbReference type="EMBL" id="CAG8717556.1"/>
    </source>
</evidence>
<feature type="non-terminal residue" evidence="1">
    <location>
        <position position="212"/>
    </location>
</feature>
<sequence length="212" mass="24319">FKVKKLDFSKQLKQFILKPKKCEEFGKSFVLEILMSRASLSSRKKTLESPKSLQQYYEAMPKCLTSFFDGLVLTLQLKNHKIVKRKQEEHKKTVTELNKSEIVKTLHAEFVTDNCISKTTNAEIDHKKALQKLVNILSEAIECNEPEKHPLFEISNQLTPKGYEISDIIKQDILKVEKRIAKGRTKKDLVPLLLGKKAASSKKKQSMEDISS</sequence>
<comment type="caution">
    <text evidence="1">The sequence shown here is derived from an EMBL/GenBank/DDBJ whole genome shotgun (WGS) entry which is preliminary data.</text>
</comment>
<evidence type="ECO:0000313" key="2">
    <source>
        <dbReference type="Proteomes" id="UP000789405"/>
    </source>
</evidence>